<evidence type="ECO:0000313" key="2">
    <source>
        <dbReference type="Proteomes" id="UP000198407"/>
    </source>
</evidence>
<dbReference type="GO" id="GO:0051213">
    <property type="term" value="F:dioxygenase activity"/>
    <property type="evidence" value="ECO:0007669"/>
    <property type="project" value="UniProtKB-KW"/>
</dbReference>
<proteinExistence type="predicted"/>
<dbReference type="STRING" id="1215104.GCA_000730585_03658"/>
<organism evidence="1 2">
    <name type="scientific">Pseudomonas japonica</name>
    <dbReference type="NCBI Taxonomy" id="256466"/>
    <lineage>
        <taxon>Bacteria</taxon>
        <taxon>Pseudomonadati</taxon>
        <taxon>Pseudomonadota</taxon>
        <taxon>Gammaproteobacteria</taxon>
        <taxon>Pseudomonadales</taxon>
        <taxon>Pseudomonadaceae</taxon>
        <taxon>Pseudomonas</taxon>
    </lineage>
</organism>
<dbReference type="Gene3D" id="2.60.120.620">
    <property type="entry name" value="q2cbj1_9rhob like domain"/>
    <property type="match status" value="1"/>
</dbReference>
<reference evidence="2" key="1">
    <citation type="submission" date="2017-06" db="EMBL/GenBank/DDBJ databases">
        <authorList>
            <person name="Varghese N."/>
            <person name="Submissions S."/>
        </authorList>
    </citation>
    <scope>NUCLEOTIDE SEQUENCE [LARGE SCALE GENOMIC DNA]</scope>
    <source>
        <strain evidence="2">DSM 22348</strain>
    </source>
</reference>
<keyword evidence="1" id="KW-0560">Oxidoreductase</keyword>
<sequence length="254" mass="28976">MIIQDLMDQGFARFKEDIECDSIEREIIEAEFNCLEHDEYAPDAVKRFRRYANGVILPWRNEAFVEWLPAGKNESGYPISGYDQGGHNPEHTAARHFRSLSERVKSTRFLQTLITADFSKTFWSDKDVRLPIYVGVHFVRLVSTAVSDLGISSPNCFHQDGEPFTFAHLVRRAGNTAGGVNYICAPWAREKLPDMISERDLISRFELAGFMDSFAVHDPRVSHYVTPIHKAEETGADGERCILLIDFSTMRQNL</sequence>
<keyword evidence="1" id="KW-0223">Dioxygenase</keyword>
<dbReference type="Proteomes" id="UP000198407">
    <property type="component" value="Unassembled WGS sequence"/>
</dbReference>
<name>A0A239DTU4_9PSED</name>
<protein>
    <submittedName>
        <fullName evidence="1">2OG-Fe dioxygenase</fullName>
    </submittedName>
</protein>
<keyword evidence="2" id="KW-1185">Reference proteome</keyword>
<dbReference type="AlphaFoldDB" id="A0A239DTU4"/>
<dbReference type="RefSeq" id="WP_042123283.1">
    <property type="nucleotide sequence ID" value="NZ_FZOL01000006.1"/>
</dbReference>
<dbReference type="OrthoDB" id="6681382at2"/>
<gene>
    <name evidence="1" type="ORF">SAMN05444352_106226</name>
</gene>
<accession>A0A239DTU4</accession>
<dbReference type="Pfam" id="PF10014">
    <property type="entry name" value="2OG-Fe_Oxy_2"/>
    <property type="match status" value="1"/>
</dbReference>
<dbReference type="InterPro" id="IPR018724">
    <property type="entry name" value="2OG-Fe_dioxygenase"/>
</dbReference>
<dbReference type="EMBL" id="FZOL01000006">
    <property type="protein sequence ID" value="SNS35004.1"/>
    <property type="molecule type" value="Genomic_DNA"/>
</dbReference>
<evidence type="ECO:0000313" key="1">
    <source>
        <dbReference type="EMBL" id="SNS35004.1"/>
    </source>
</evidence>